<evidence type="ECO:0000256" key="1">
    <source>
        <dbReference type="SAM" id="SignalP"/>
    </source>
</evidence>
<dbReference type="EMBL" id="HBJA01130681">
    <property type="protein sequence ID" value="CAE0833606.1"/>
    <property type="molecule type" value="Transcribed_RNA"/>
</dbReference>
<feature type="chain" id="PRO_5030777215" description="Secreted protein" evidence="1">
    <location>
        <begin position="29"/>
        <end position="100"/>
    </location>
</feature>
<name>A0A7S4LJM2_9EUGL</name>
<reference evidence="2" key="1">
    <citation type="submission" date="2021-01" db="EMBL/GenBank/DDBJ databases">
        <authorList>
            <person name="Corre E."/>
            <person name="Pelletier E."/>
            <person name="Niang G."/>
            <person name="Scheremetjew M."/>
            <person name="Finn R."/>
            <person name="Kale V."/>
            <person name="Holt S."/>
            <person name="Cochrane G."/>
            <person name="Meng A."/>
            <person name="Brown T."/>
            <person name="Cohen L."/>
        </authorList>
    </citation>
    <scope>NUCLEOTIDE SEQUENCE</scope>
    <source>
        <strain evidence="2">CCMP1594</strain>
    </source>
</reference>
<sequence>MMLVAVYFSHVCICGLHIELFCVDWVCVQICMCSFCCEYEDAYRCHIVECWWRIGAWSDILQCMDSMVLIMGQRCILSVPDVRGRPDAGIVIFGCLEIWI</sequence>
<accession>A0A7S4LJM2</accession>
<evidence type="ECO:0008006" key="3">
    <source>
        <dbReference type="Google" id="ProtNLM"/>
    </source>
</evidence>
<feature type="signal peptide" evidence="1">
    <location>
        <begin position="1"/>
        <end position="28"/>
    </location>
</feature>
<dbReference type="AlphaFoldDB" id="A0A7S4LJM2"/>
<keyword evidence="1" id="KW-0732">Signal</keyword>
<protein>
    <recommendedName>
        <fullName evidence="3">Secreted protein</fullName>
    </recommendedName>
</protein>
<evidence type="ECO:0000313" key="2">
    <source>
        <dbReference type="EMBL" id="CAE0833606.1"/>
    </source>
</evidence>
<organism evidence="2">
    <name type="scientific">Eutreptiella gymnastica</name>
    <dbReference type="NCBI Taxonomy" id="73025"/>
    <lineage>
        <taxon>Eukaryota</taxon>
        <taxon>Discoba</taxon>
        <taxon>Euglenozoa</taxon>
        <taxon>Euglenida</taxon>
        <taxon>Spirocuta</taxon>
        <taxon>Euglenophyceae</taxon>
        <taxon>Eutreptiales</taxon>
        <taxon>Eutreptiaceae</taxon>
        <taxon>Eutreptiella</taxon>
    </lineage>
</organism>
<gene>
    <name evidence="2" type="ORF">EGYM00163_LOCUS44902</name>
</gene>
<proteinExistence type="predicted"/>